<evidence type="ECO:0000256" key="5">
    <source>
        <dbReference type="ARBA" id="ARBA00023237"/>
    </source>
</evidence>
<keyword evidence="10" id="KW-1185">Reference proteome</keyword>
<evidence type="ECO:0000256" key="4">
    <source>
        <dbReference type="ARBA" id="ARBA00023136"/>
    </source>
</evidence>
<evidence type="ECO:0000259" key="7">
    <source>
        <dbReference type="Pfam" id="PF07980"/>
    </source>
</evidence>
<keyword evidence="3 6" id="KW-0732">Signal</keyword>
<comment type="subcellular location">
    <subcellularLocation>
        <location evidence="1">Cell outer membrane</location>
    </subcellularLocation>
</comment>
<proteinExistence type="inferred from homology"/>
<dbReference type="InterPro" id="IPR011990">
    <property type="entry name" value="TPR-like_helical_dom_sf"/>
</dbReference>
<dbReference type="InterPro" id="IPR012944">
    <property type="entry name" value="SusD_RagB_dom"/>
</dbReference>
<protein>
    <recommendedName>
        <fullName evidence="11">RagB/SusD family nutrient uptake outer membrane protein</fullName>
    </recommendedName>
</protein>
<organism evidence="9 10">
    <name type="scientific">Rhabdobacter roseus</name>
    <dbReference type="NCBI Taxonomy" id="1655419"/>
    <lineage>
        <taxon>Bacteria</taxon>
        <taxon>Pseudomonadati</taxon>
        <taxon>Bacteroidota</taxon>
        <taxon>Cytophagia</taxon>
        <taxon>Cytophagales</taxon>
        <taxon>Cytophagaceae</taxon>
        <taxon>Rhabdobacter</taxon>
    </lineage>
</organism>
<dbReference type="Pfam" id="PF14322">
    <property type="entry name" value="SusD-like_3"/>
    <property type="match status" value="1"/>
</dbReference>
<dbReference type="RefSeq" id="WP_184176499.1">
    <property type="nucleotide sequence ID" value="NZ_JACHGF010000007.1"/>
</dbReference>
<feature type="signal peptide" evidence="6">
    <location>
        <begin position="1"/>
        <end position="23"/>
    </location>
</feature>
<feature type="domain" description="SusD-like N-terminal" evidence="8">
    <location>
        <begin position="22"/>
        <end position="218"/>
    </location>
</feature>
<comment type="similarity">
    <text evidence="2">Belongs to the SusD family.</text>
</comment>
<dbReference type="CDD" id="cd08977">
    <property type="entry name" value="SusD"/>
    <property type="match status" value="1"/>
</dbReference>
<dbReference type="InterPro" id="IPR033985">
    <property type="entry name" value="SusD-like_N"/>
</dbReference>
<accession>A0A840U0J5</accession>
<dbReference type="PROSITE" id="PS51257">
    <property type="entry name" value="PROKAR_LIPOPROTEIN"/>
    <property type="match status" value="1"/>
</dbReference>
<dbReference type="SUPFAM" id="SSF48452">
    <property type="entry name" value="TPR-like"/>
    <property type="match status" value="1"/>
</dbReference>
<name>A0A840U0J5_9BACT</name>
<evidence type="ECO:0000256" key="1">
    <source>
        <dbReference type="ARBA" id="ARBA00004442"/>
    </source>
</evidence>
<evidence type="ECO:0000256" key="6">
    <source>
        <dbReference type="SAM" id="SignalP"/>
    </source>
</evidence>
<evidence type="ECO:0000256" key="2">
    <source>
        <dbReference type="ARBA" id="ARBA00006275"/>
    </source>
</evidence>
<gene>
    <name evidence="9" type="ORF">HNQ92_004058</name>
</gene>
<keyword evidence="5" id="KW-0998">Cell outer membrane</keyword>
<dbReference type="GO" id="GO:0009279">
    <property type="term" value="C:cell outer membrane"/>
    <property type="evidence" value="ECO:0007669"/>
    <property type="project" value="UniProtKB-SubCell"/>
</dbReference>
<comment type="caution">
    <text evidence="9">The sequence shown here is derived from an EMBL/GenBank/DDBJ whole genome shotgun (WGS) entry which is preliminary data.</text>
</comment>
<keyword evidence="4" id="KW-0472">Membrane</keyword>
<dbReference type="Gene3D" id="1.25.40.390">
    <property type="match status" value="1"/>
</dbReference>
<evidence type="ECO:0000313" key="9">
    <source>
        <dbReference type="EMBL" id="MBB5285898.1"/>
    </source>
</evidence>
<evidence type="ECO:0000256" key="3">
    <source>
        <dbReference type="ARBA" id="ARBA00022729"/>
    </source>
</evidence>
<evidence type="ECO:0008006" key="11">
    <source>
        <dbReference type="Google" id="ProtNLM"/>
    </source>
</evidence>
<sequence length="444" mass="49946">MKNSRYILSLSLLLLISSCESFLDVQPRSSISDEQTIVDRSSAETAIRGVYAALRGHYSTSFQSIGYLSGDNIQWTGSQSQVQEFINHRVNAENSTVSGVWNSIFVTLNRANHVLDKVPSITDPLLTESLKNQIVGEAYFIRALCYFDLARTWGGAPILTRPTLSPNDNRGVARSTQAEAYEQSLRDLDAAELLLPETTNRFRATRKTVWALKARYFLYRSNWAKAEEFASKIIADAANYRLNKPYNSFFANDARGTQESVFELYYSINETNGHRGQWQPQQNGGTRQWAPNDALVALLNNPEIGGTRSTLVARDNQNRWYGNLYYRSPATDPTFVIRIAELYLIRSEARAQLAKLPEALADLNAVRDRAGLAASPASTQNEVLLAIENERRVEFALEPHRWFDLVRTGRAGAVLSISDPNRYLMPVPAEQILIDPILQQNPSY</sequence>
<dbReference type="Pfam" id="PF07980">
    <property type="entry name" value="SusD_RagB"/>
    <property type="match status" value="1"/>
</dbReference>
<dbReference type="Proteomes" id="UP000557307">
    <property type="component" value="Unassembled WGS sequence"/>
</dbReference>
<dbReference type="EMBL" id="JACHGF010000007">
    <property type="protein sequence ID" value="MBB5285898.1"/>
    <property type="molecule type" value="Genomic_DNA"/>
</dbReference>
<evidence type="ECO:0000259" key="8">
    <source>
        <dbReference type="Pfam" id="PF14322"/>
    </source>
</evidence>
<feature type="chain" id="PRO_5032408063" description="RagB/SusD family nutrient uptake outer membrane protein" evidence="6">
    <location>
        <begin position="24"/>
        <end position="444"/>
    </location>
</feature>
<feature type="domain" description="RagB/SusD" evidence="7">
    <location>
        <begin position="244"/>
        <end position="409"/>
    </location>
</feature>
<reference evidence="9 10" key="1">
    <citation type="submission" date="2020-08" db="EMBL/GenBank/DDBJ databases">
        <title>Genomic Encyclopedia of Type Strains, Phase IV (KMG-IV): sequencing the most valuable type-strain genomes for metagenomic binning, comparative biology and taxonomic classification.</title>
        <authorList>
            <person name="Goeker M."/>
        </authorList>
    </citation>
    <scope>NUCLEOTIDE SEQUENCE [LARGE SCALE GENOMIC DNA]</scope>
    <source>
        <strain evidence="9 10">DSM 105074</strain>
    </source>
</reference>
<dbReference type="AlphaFoldDB" id="A0A840U0J5"/>
<evidence type="ECO:0000313" key="10">
    <source>
        <dbReference type="Proteomes" id="UP000557307"/>
    </source>
</evidence>